<protein>
    <recommendedName>
        <fullName evidence="3">7-cyano-7-deazaguanine synthase</fullName>
    </recommendedName>
</protein>
<dbReference type="InterPro" id="IPR018317">
    <property type="entry name" value="QueC"/>
</dbReference>
<proteinExistence type="predicted"/>
<dbReference type="RefSeq" id="WP_344278852.1">
    <property type="nucleotide sequence ID" value="NZ_BAAAKV010000038.1"/>
</dbReference>
<reference evidence="1 2" key="1">
    <citation type="journal article" date="2019" name="Int. J. Syst. Evol. Microbiol.">
        <title>The Global Catalogue of Microorganisms (GCM) 10K type strain sequencing project: providing services to taxonomists for standard genome sequencing and annotation.</title>
        <authorList>
            <consortium name="The Broad Institute Genomics Platform"/>
            <consortium name="The Broad Institute Genome Sequencing Center for Infectious Disease"/>
            <person name="Wu L."/>
            <person name="Ma J."/>
        </authorList>
    </citation>
    <scope>NUCLEOTIDE SEQUENCE [LARGE SCALE GENOMIC DNA]</scope>
    <source>
        <strain evidence="1 2">JCM 12696</strain>
    </source>
</reference>
<dbReference type="EMBL" id="BAAAKV010000038">
    <property type="protein sequence ID" value="GAA1180363.1"/>
    <property type="molecule type" value="Genomic_DNA"/>
</dbReference>
<organism evidence="1 2">
    <name type="scientific">Streptomyces hebeiensis</name>
    <dbReference type="NCBI Taxonomy" id="229486"/>
    <lineage>
        <taxon>Bacteria</taxon>
        <taxon>Bacillati</taxon>
        <taxon>Actinomycetota</taxon>
        <taxon>Actinomycetes</taxon>
        <taxon>Kitasatosporales</taxon>
        <taxon>Streptomycetaceae</taxon>
        <taxon>Streptomyces</taxon>
    </lineage>
</organism>
<evidence type="ECO:0008006" key="3">
    <source>
        <dbReference type="Google" id="ProtNLM"/>
    </source>
</evidence>
<keyword evidence="2" id="KW-1185">Reference proteome</keyword>
<accession>A0ABN1UXZ9</accession>
<evidence type="ECO:0000313" key="1">
    <source>
        <dbReference type="EMBL" id="GAA1180363.1"/>
    </source>
</evidence>
<dbReference type="Pfam" id="PF06508">
    <property type="entry name" value="QueC"/>
    <property type="match status" value="1"/>
</dbReference>
<dbReference type="Gene3D" id="3.40.50.620">
    <property type="entry name" value="HUPs"/>
    <property type="match status" value="1"/>
</dbReference>
<evidence type="ECO:0000313" key="2">
    <source>
        <dbReference type="Proteomes" id="UP001501371"/>
    </source>
</evidence>
<comment type="caution">
    <text evidence="1">The sequence shown here is derived from an EMBL/GenBank/DDBJ whole genome shotgun (WGS) entry which is preliminary data.</text>
</comment>
<gene>
    <name evidence="1" type="ORF">GCM10009654_41950</name>
</gene>
<dbReference type="SUPFAM" id="SSF52402">
    <property type="entry name" value="Adenine nucleotide alpha hydrolases-like"/>
    <property type="match status" value="1"/>
</dbReference>
<dbReference type="Proteomes" id="UP001501371">
    <property type="component" value="Unassembled WGS sequence"/>
</dbReference>
<name>A0ABN1UXZ9_9ACTN</name>
<dbReference type="InterPro" id="IPR014729">
    <property type="entry name" value="Rossmann-like_a/b/a_fold"/>
</dbReference>
<sequence>MTPAPGPFRFWWRSYDTESPAGPEWRSIGVSGIQEREERLTGHHLLYGPAPAWADDLLRVSRAVFLADKHAARSRSEDRWTRAFRLSVPVSDPDLWAPAASGPLPALLQTLTADVWDVSLRRMRAAPQQGAFPVGEDWRAQEVALFSGGLDSLSWAATRAAVPGQGVLLLVTYAEKNVEDVQREAYAAVKELGRRSGRRLWQITAGQTSGGRDGTVVEHTSRPRGLLYTSTAVRFAAADSVASVQVPENGQIALNPPLSAARSAALSTRSVHPRTLHLLNKVIESVGGRVKVENPLAGHTKGDVCRAALAAHLPDASLERTLSCGASPRRLRGLPHVNCGTCYPCLIRRAGLLSAMGSDDTPYETAPWRPGLSDDRIRHWRALQGWLAREYSALDLIGDLPLPPGSRTGEWLSVVERGRIELRALVESASGVRDVA</sequence>